<protein>
    <recommendedName>
        <fullName evidence="3">HTH araC/xylS-type domain-containing protein</fullName>
    </recommendedName>
</protein>
<dbReference type="KEGG" id="kal:KALB_5562"/>
<evidence type="ECO:0000313" key="5">
    <source>
        <dbReference type="Proteomes" id="UP000019225"/>
    </source>
</evidence>
<accession>W5WL76</accession>
<dbReference type="SMART" id="SM00342">
    <property type="entry name" value="HTH_ARAC"/>
    <property type="match status" value="1"/>
</dbReference>
<evidence type="ECO:0000256" key="2">
    <source>
        <dbReference type="ARBA" id="ARBA00023163"/>
    </source>
</evidence>
<sequence length="78" mass="8854">MLGFLRAGRWSGTTPMGYLCQVRLHHAHQDLLTADPTRGDSVAAIARRWGFTTPARFTARYRDTYGHPPHRDLAHEPL</sequence>
<dbReference type="GO" id="GO:0003700">
    <property type="term" value="F:DNA-binding transcription factor activity"/>
    <property type="evidence" value="ECO:0007669"/>
    <property type="project" value="InterPro"/>
</dbReference>
<name>W5WL76_9PSEU</name>
<dbReference type="Pfam" id="PF12833">
    <property type="entry name" value="HTH_18"/>
    <property type="match status" value="1"/>
</dbReference>
<dbReference type="HOGENOM" id="CLU_2617400_0_0_11"/>
<dbReference type="Gene3D" id="1.10.10.60">
    <property type="entry name" value="Homeodomain-like"/>
    <property type="match status" value="1"/>
</dbReference>
<keyword evidence="2" id="KW-0804">Transcription</keyword>
<dbReference type="GO" id="GO:0043565">
    <property type="term" value="F:sequence-specific DNA binding"/>
    <property type="evidence" value="ECO:0007669"/>
    <property type="project" value="InterPro"/>
</dbReference>
<dbReference type="eggNOG" id="COG2207">
    <property type="taxonomic scope" value="Bacteria"/>
</dbReference>
<dbReference type="InterPro" id="IPR009057">
    <property type="entry name" value="Homeodomain-like_sf"/>
</dbReference>
<dbReference type="SUPFAM" id="SSF46689">
    <property type="entry name" value="Homeodomain-like"/>
    <property type="match status" value="1"/>
</dbReference>
<feature type="domain" description="HTH araC/xylS-type" evidence="3">
    <location>
        <begin position="12"/>
        <end position="75"/>
    </location>
</feature>
<organism evidence="4 5">
    <name type="scientific">Kutzneria albida DSM 43870</name>
    <dbReference type="NCBI Taxonomy" id="1449976"/>
    <lineage>
        <taxon>Bacteria</taxon>
        <taxon>Bacillati</taxon>
        <taxon>Actinomycetota</taxon>
        <taxon>Actinomycetes</taxon>
        <taxon>Pseudonocardiales</taxon>
        <taxon>Pseudonocardiaceae</taxon>
        <taxon>Kutzneria</taxon>
    </lineage>
</organism>
<dbReference type="Proteomes" id="UP000019225">
    <property type="component" value="Chromosome"/>
</dbReference>
<gene>
    <name evidence="4" type="ORF">KALB_5562</name>
</gene>
<evidence type="ECO:0000313" key="4">
    <source>
        <dbReference type="EMBL" id="AHH98924.1"/>
    </source>
</evidence>
<dbReference type="InterPro" id="IPR018060">
    <property type="entry name" value="HTH_AraC"/>
</dbReference>
<proteinExistence type="predicted"/>
<evidence type="ECO:0000259" key="3">
    <source>
        <dbReference type="PROSITE" id="PS01124"/>
    </source>
</evidence>
<reference evidence="4 5" key="1">
    <citation type="journal article" date="2014" name="BMC Genomics">
        <title>Complete genome sequence of producer of the glycopeptide antibiotic Aculeximycin Kutzneria albida DSM 43870T, a representative of minor genus of Pseudonocardiaceae.</title>
        <authorList>
            <person name="Rebets Y."/>
            <person name="Tokovenko B."/>
            <person name="Lushchyk I."/>
            <person name="Ruckert C."/>
            <person name="Zaburannyi N."/>
            <person name="Bechthold A."/>
            <person name="Kalinowski J."/>
            <person name="Luzhetskyy A."/>
        </authorList>
    </citation>
    <scope>NUCLEOTIDE SEQUENCE [LARGE SCALE GENOMIC DNA]</scope>
    <source>
        <strain evidence="4">DSM 43870</strain>
    </source>
</reference>
<dbReference type="AlphaFoldDB" id="W5WL76"/>
<keyword evidence="5" id="KW-1185">Reference proteome</keyword>
<dbReference type="PROSITE" id="PS01124">
    <property type="entry name" value="HTH_ARAC_FAMILY_2"/>
    <property type="match status" value="1"/>
</dbReference>
<keyword evidence="1" id="KW-0805">Transcription regulation</keyword>
<dbReference type="EMBL" id="CP007155">
    <property type="protein sequence ID" value="AHH98924.1"/>
    <property type="molecule type" value="Genomic_DNA"/>
</dbReference>
<evidence type="ECO:0000256" key="1">
    <source>
        <dbReference type="ARBA" id="ARBA00023015"/>
    </source>
</evidence>
<dbReference type="STRING" id="1449976.KALB_5562"/>